<evidence type="ECO:0000259" key="7">
    <source>
        <dbReference type="Pfam" id="PF08646"/>
    </source>
</evidence>
<feature type="domain" description="Replication factor A C-terminal" evidence="7">
    <location>
        <begin position="235"/>
        <end position="356"/>
    </location>
</feature>
<comment type="similarity">
    <text evidence="1">Belongs to the replication factor A protein 1 family.</text>
</comment>
<evidence type="ECO:0000256" key="1">
    <source>
        <dbReference type="ARBA" id="ARBA00005690"/>
    </source>
</evidence>
<dbReference type="FunFam" id="2.40.50.140:FF:000041">
    <property type="entry name" value="Replication protein A subunit"/>
    <property type="match status" value="1"/>
</dbReference>
<evidence type="ECO:0000313" key="9">
    <source>
        <dbReference type="Proteomes" id="UP000824120"/>
    </source>
</evidence>
<dbReference type="SUPFAM" id="SSF50249">
    <property type="entry name" value="Nucleic acid-binding proteins"/>
    <property type="match status" value="2"/>
</dbReference>
<dbReference type="Gene3D" id="2.40.50.140">
    <property type="entry name" value="Nucleic acid-binding proteins"/>
    <property type="match status" value="2"/>
</dbReference>
<evidence type="ECO:0000256" key="4">
    <source>
        <dbReference type="ARBA" id="ARBA00022833"/>
    </source>
</evidence>
<organism evidence="8 9">
    <name type="scientific">Solanum commersonii</name>
    <name type="common">Commerson's wild potato</name>
    <name type="synonym">Commerson's nightshade</name>
    <dbReference type="NCBI Taxonomy" id="4109"/>
    <lineage>
        <taxon>Eukaryota</taxon>
        <taxon>Viridiplantae</taxon>
        <taxon>Streptophyta</taxon>
        <taxon>Embryophyta</taxon>
        <taxon>Tracheophyta</taxon>
        <taxon>Spermatophyta</taxon>
        <taxon>Magnoliopsida</taxon>
        <taxon>eudicotyledons</taxon>
        <taxon>Gunneridae</taxon>
        <taxon>Pentapetalae</taxon>
        <taxon>asterids</taxon>
        <taxon>lamiids</taxon>
        <taxon>Solanales</taxon>
        <taxon>Solanaceae</taxon>
        <taxon>Solanoideae</taxon>
        <taxon>Solaneae</taxon>
        <taxon>Solanum</taxon>
    </lineage>
</organism>
<dbReference type="Proteomes" id="UP000824120">
    <property type="component" value="Chromosome 9"/>
</dbReference>
<keyword evidence="9" id="KW-1185">Reference proteome</keyword>
<evidence type="ECO:0000256" key="2">
    <source>
        <dbReference type="ARBA" id="ARBA00022723"/>
    </source>
</evidence>
<keyword evidence="5" id="KW-0238">DNA-binding</keyword>
<dbReference type="OrthoDB" id="3248508at2759"/>
<evidence type="ECO:0000256" key="5">
    <source>
        <dbReference type="ARBA" id="ARBA00023125"/>
    </source>
</evidence>
<gene>
    <name evidence="8" type="ORF">H5410_046484</name>
</gene>
<comment type="caution">
    <text evidence="8">The sequence shown here is derived from an EMBL/GenBank/DDBJ whole genome shotgun (WGS) entry which is preliminary data.</text>
</comment>
<dbReference type="GO" id="GO:0008270">
    <property type="term" value="F:zinc ion binding"/>
    <property type="evidence" value="ECO:0007669"/>
    <property type="project" value="UniProtKB-KW"/>
</dbReference>
<dbReference type="GO" id="GO:0003677">
    <property type="term" value="F:DNA binding"/>
    <property type="evidence" value="ECO:0007669"/>
    <property type="project" value="UniProtKB-KW"/>
</dbReference>
<keyword evidence="2" id="KW-0479">Metal-binding</keyword>
<dbReference type="Pfam" id="PF08646">
    <property type="entry name" value="Rep_fac-A_C"/>
    <property type="match status" value="1"/>
</dbReference>
<proteinExistence type="inferred from homology"/>
<reference evidence="8 9" key="1">
    <citation type="submission" date="2020-09" db="EMBL/GenBank/DDBJ databases">
        <title>De no assembly of potato wild relative species, Solanum commersonii.</title>
        <authorList>
            <person name="Cho K."/>
        </authorList>
    </citation>
    <scope>NUCLEOTIDE SEQUENCE [LARGE SCALE GENOMIC DNA]</scope>
    <source>
        <strain evidence="8">LZ3.2</strain>
        <tissue evidence="8">Leaf</tissue>
    </source>
</reference>
<name>A0A9J5XED7_SOLCO</name>
<dbReference type="PANTHER" id="PTHR47165">
    <property type="entry name" value="OS03G0429900 PROTEIN"/>
    <property type="match status" value="1"/>
</dbReference>
<evidence type="ECO:0000313" key="8">
    <source>
        <dbReference type="EMBL" id="KAG5586050.1"/>
    </source>
</evidence>
<dbReference type="EMBL" id="JACXVP010000009">
    <property type="protein sequence ID" value="KAG5586050.1"/>
    <property type="molecule type" value="Genomic_DNA"/>
</dbReference>
<dbReference type="PANTHER" id="PTHR47165:SF4">
    <property type="entry name" value="OS03G0429900 PROTEIN"/>
    <property type="match status" value="1"/>
</dbReference>
<dbReference type="InterPro" id="IPR013955">
    <property type="entry name" value="Rep_factor-A_C"/>
</dbReference>
<feature type="region of interest" description="Disordered" evidence="6">
    <location>
        <begin position="386"/>
        <end position="413"/>
    </location>
</feature>
<evidence type="ECO:0000256" key="6">
    <source>
        <dbReference type="SAM" id="MobiDB-lite"/>
    </source>
</evidence>
<dbReference type="AlphaFoldDB" id="A0A9J5XED7"/>
<evidence type="ECO:0000256" key="3">
    <source>
        <dbReference type="ARBA" id="ARBA00022771"/>
    </source>
</evidence>
<keyword evidence="3" id="KW-0863">Zinc-finger</keyword>
<sequence length="413" mass="47783">MRVLVIRRSSIIPYKNSRHEGTFRTIILVDEEGTKIQATLFNKHNETWKDSLKPNKSYYIAKGWLDSVNPNYSSVHKEVELPFTDNTITQETARNLICVLVSVNPLIQNANSKRREIVVTTQIMEHTIVTLLGDFAENDGAFLEKLQDDKPLLALCDVRVSIYKGQFGISTIPVRSVLINPMFQKVNDLRAWSEIIEANNKDITITPTKVMRRAIEVTLANILDGLFADSEDCMYKFKATIEDILNKDEPWYSSCKKCHKKVRFIKDTAACNNCNSQNVEYEMRYCLRLEVCDGERHARVILFEAAKYILGCSMQEYIESSLVKKEECYYYRKLVLSKAKQFDFLVRIDMNDSNPQHSLIAEEIHQAEDEAPIIVDAKVKSVRMYEERAKKNKKEQPKSNKRNKKPIESRCIF</sequence>
<keyword evidence="4" id="KW-0862">Zinc</keyword>
<dbReference type="InterPro" id="IPR012340">
    <property type="entry name" value="NA-bd_OB-fold"/>
</dbReference>
<feature type="compositionally biased region" description="Basic and acidic residues" evidence="6">
    <location>
        <begin position="386"/>
        <end position="398"/>
    </location>
</feature>
<accession>A0A9J5XED7</accession>
<protein>
    <recommendedName>
        <fullName evidence="7">Replication factor A C-terminal domain-containing protein</fullName>
    </recommendedName>
</protein>